<evidence type="ECO:0000313" key="1">
    <source>
        <dbReference type="EMBL" id="KKU60429.1"/>
    </source>
</evidence>
<name>A0A0G1RSX2_9BACT</name>
<protein>
    <submittedName>
        <fullName evidence="1">2 3 cyclic phosphodiesterase</fullName>
    </submittedName>
</protein>
<evidence type="ECO:0000313" key="2">
    <source>
        <dbReference type="Proteomes" id="UP000033860"/>
    </source>
</evidence>
<comment type="caution">
    <text evidence="1">The sequence shown here is derived from an EMBL/GenBank/DDBJ whole genome shotgun (WGS) entry which is preliminary data.</text>
</comment>
<proteinExistence type="predicted"/>
<dbReference type="Proteomes" id="UP000033860">
    <property type="component" value="Unassembled WGS sequence"/>
</dbReference>
<accession>A0A0G1RSX2</accession>
<dbReference type="GO" id="GO:0004113">
    <property type="term" value="F:2',3'-cyclic-nucleotide 3'-phosphodiesterase activity"/>
    <property type="evidence" value="ECO:0007669"/>
    <property type="project" value="TreeGrafter"/>
</dbReference>
<dbReference type="InterPro" id="IPR012386">
    <property type="entry name" value="Cyclic-nucl_3Pdiesterase"/>
</dbReference>
<dbReference type="PANTHER" id="PTHR28141:SF1">
    <property type="entry name" value="2',3'-CYCLIC-NUCLEOTIDE 3'-PHOSPHODIESTERASE"/>
    <property type="match status" value="1"/>
</dbReference>
<dbReference type="AlphaFoldDB" id="A0A0G1RSX2"/>
<reference evidence="1 2" key="1">
    <citation type="journal article" date="2015" name="Nature">
        <title>rRNA introns, odd ribosomes, and small enigmatic genomes across a large radiation of phyla.</title>
        <authorList>
            <person name="Brown C.T."/>
            <person name="Hug L.A."/>
            <person name="Thomas B.C."/>
            <person name="Sharon I."/>
            <person name="Castelle C.J."/>
            <person name="Singh A."/>
            <person name="Wilkins M.J."/>
            <person name="Williams K.H."/>
            <person name="Banfield J.F."/>
        </authorList>
    </citation>
    <scope>NUCLEOTIDE SEQUENCE [LARGE SCALE GENOMIC DNA]</scope>
</reference>
<gene>
    <name evidence="1" type="ORF">UX85_C0011G0004</name>
</gene>
<dbReference type="GO" id="GO:0009187">
    <property type="term" value="P:cyclic nucleotide metabolic process"/>
    <property type="evidence" value="ECO:0007669"/>
    <property type="project" value="TreeGrafter"/>
</dbReference>
<dbReference type="Gene3D" id="3.90.1140.10">
    <property type="entry name" value="Cyclic phosphodiesterase"/>
    <property type="match status" value="1"/>
</dbReference>
<dbReference type="EMBL" id="LCNT01000011">
    <property type="protein sequence ID" value="KKU60429.1"/>
    <property type="molecule type" value="Genomic_DNA"/>
</dbReference>
<dbReference type="Pfam" id="PF07823">
    <property type="entry name" value="CPDase"/>
    <property type="match status" value="1"/>
</dbReference>
<organism evidence="1 2">
    <name type="scientific">Candidatus Beckwithbacteria bacterium GW2011_GWB1_47_15</name>
    <dbReference type="NCBI Taxonomy" id="1618371"/>
    <lineage>
        <taxon>Bacteria</taxon>
        <taxon>Candidatus Beckwithiibacteriota</taxon>
    </lineage>
</organism>
<dbReference type="PANTHER" id="PTHR28141">
    <property type="entry name" value="2',3'-CYCLIC-NUCLEOTIDE 3'-PHOSPHODIESTERASE"/>
    <property type="match status" value="1"/>
</dbReference>
<dbReference type="InterPro" id="IPR009097">
    <property type="entry name" value="Cyclic_Pdiesterase"/>
</dbReference>
<dbReference type="SUPFAM" id="SSF55144">
    <property type="entry name" value="LigT-like"/>
    <property type="match status" value="1"/>
</dbReference>
<sequence>MSQLYSVWIVPRELSRPLKATIDRLAEEYKSPKFEPHLTLLSQVEGEKEEMIDKAKKLAAELSPFDLSLGEVAMSTTYYQCVFVRVRPTAKLIEANLKAKEIFKLENDVFMPHISLAYGDFAPQTREEMMGKVILPQERDFRAEVLTMVPVTEDPAGWEHLIEAPLIG</sequence>